<gene>
    <name evidence="1" type="ORF">OPS25_03605</name>
</gene>
<reference evidence="1" key="1">
    <citation type="submission" date="2022-11" db="EMBL/GenBank/DDBJ databases">
        <title>Alteromonas sp. nov., isolated from sea water of the Qingdao.</title>
        <authorList>
            <person name="Wang Q."/>
        </authorList>
    </citation>
    <scope>NUCLEOTIDE SEQUENCE</scope>
    <source>
        <strain evidence="1">ASW11-7</strain>
    </source>
</reference>
<keyword evidence="2" id="KW-1185">Reference proteome</keyword>
<evidence type="ECO:0000313" key="1">
    <source>
        <dbReference type="EMBL" id="MCW8107590.1"/>
    </source>
</evidence>
<protein>
    <submittedName>
        <fullName evidence="1">Uncharacterized protein</fullName>
    </submittedName>
</protein>
<comment type="caution">
    <text evidence="1">The sequence shown here is derived from an EMBL/GenBank/DDBJ whole genome shotgun (WGS) entry which is preliminary data.</text>
</comment>
<evidence type="ECO:0000313" key="2">
    <source>
        <dbReference type="Proteomes" id="UP001142810"/>
    </source>
</evidence>
<organism evidence="1 2">
    <name type="scientific">Alteromonas aquimaris</name>
    <dbReference type="NCBI Taxonomy" id="2998417"/>
    <lineage>
        <taxon>Bacteria</taxon>
        <taxon>Pseudomonadati</taxon>
        <taxon>Pseudomonadota</taxon>
        <taxon>Gammaproteobacteria</taxon>
        <taxon>Alteromonadales</taxon>
        <taxon>Alteromonadaceae</taxon>
        <taxon>Alteromonas/Salinimonas group</taxon>
        <taxon>Alteromonas</taxon>
    </lineage>
</organism>
<dbReference type="Proteomes" id="UP001142810">
    <property type="component" value="Unassembled WGS sequence"/>
</dbReference>
<accession>A0ABT3P490</accession>
<dbReference type="RefSeq" id="WP_265616296.1">
    <property type="nucleotide sequence ID" value="NZ_JAPFRD010000005.1"/>
</dbReference>
<proteinExistence type="predicted"/>
<name>A0ABT3P490_9ALTE</name>
<sequence length="65" mass="7130">MTSLDEAKYSNNTLLLQTLTAGAKFRPHTSHYLLASSCQSATSLPVIVSWFTVRGTIMHCPSTLM</sequence>
<dbReference type="EMBL" id="JAPFRD010000005">
    <property type="protein sequence ID" value="MCW8107590.1"/>
    <property type="molecule type" value="Genomic_DNA"/>
</dbReference>